<feature type="region of interest" description="Disordered" evidence="1">
    <location>
        <begin position="269"/>
        <end position="291"/>
    </location>
</feature>
<dbReference type="AlphaFoldDB" id="A0A8J3JA08"/>
<dbReference type="EMBL" id="BOMB01000032">
    <property type="protein sequence ID" value="GID14605.1"/>
    <property type="molecule type" value="Genomic_DNA"/>
</dbReference>
<comment type="caution">
    <text evidence="2">The sequence shown here is derived from an EMBL/GenBank/DDBJ whole genome shotgun (WGS) entry which is preliminary data.</text>
</comment>
<organism evidence="2 3">
    <name type="scientific">Actinocatenispora rupis</name>
    <dbReference type="NCBI Taxonomy" id="519421"/>
    <lineage>
        <taxon>Bacteria</taxon>
        <taxon>Bacillati</taxon>
        <taxon>Actinomycetota</taxon>
        <taxon>Actinomycetes</taxon>
        <taxon>Micromonosporales</taxon>
        <taxon>Micromonosporaceae</taxon>
        <taxon>Actinocatenispora</taxon>
    </lineage>
</organism>
<proteinExistence type="predicted"/>
<reference evidence="2" key="1">
    <citation type="submission" date="2021-01" db="EMBL/GenBank/DDBJ databases">
        <title>Whole genome shotgun sequence of Actinocatenispora rupis NBRC 107355.</title>
        <authorList>
            <person name="Komaki H."/>
            <person name="Tamura T."/>
        </authorList>
    </citation>
    <scope>NUCLEOTIDE SEQUENCE</scope>
    <source>
        <strain evidence="2">NBRC 107355</strain>
    </source>
</reference>
<evidence type="ECO:0000313" key="2">
    <source>
        <dbReference type="EMBL" id="GID14605.1"/>
    </source>
</evidence>
<protein>
    <submittedName>
        <fullName evidence="2">Uncharacterized protein</fullName>
    </submittedName>
</protein>
<keyword evidence="3" id="KW-1185">Reference proteome</keyword>
<evidence type="ECO:0000256" key="1">
    <source>
        <dbReference type="SAM" id="MobiDB-lite"/>
    </source>
</evidence>
<accession>A0A8J3JA08</accession>
<dbReference type="Proteomes" id="UP000612808">
    <property type="component" value="Unassembled WGS sequence"/>
</dbReference>
<name>A0A8J3JA08_9ACTN</name>
<sequence>MVTRDDTRLPTPPRRSDPRHMPPERAVAAFDSASAFLRATARGLRGEDFARLGQGVGAGLGARATMLLPERLRRAVYTAAGAREGVPPERLGDIDGEDVARWIVGHYRSGGPYPVVFLGSSNGALTHLCTALGAPWLPQTLLVPVRWAGNDPDRPDAAMTFGRRVAPPLLARNPDLALHHMHDGNQDRLMVATMAYFRMKRRRLGHAYREFLRGQLAPGAPIVLVDDTSRWPVTTVADRHVFQTGARGGLTPAEYRRGSLELDDFRAAEGAEPGPLPAPEPDTTAPEAEWGYDDGLTPEVLDLAAETGHPVYRMRLDEPEALSPVVAELFRRRHDGNRLLVESFIMLDPVQANRIGAAPFWTVFGVEDSAAALARYLDATEPYDDIDVTLFSHGVRSAGLADADTWRDLAARARRRGRLLAVRPGRYPVDFASLARLTPALRRIPSAYGPARPIVLADLADEIARWPGITWTRESTD</sequence>
<feature type="region of interest" description="Disordered" evidence="1">
    <location>
        <begin position="1"/>
        <end position="23"/>
    </location>
</feature>
<evidence type="ECO:0000313" key="3">
    <source>
        <dbReference type="Proteomes" id="UP000612808"/>
    </source>
</evidence>
<gene>
    <name evidence="2" type="ORF">Aru02nite_54940</name>
</gene>